<sequence>MVDLTYVSLKSGEYSKKNYRNPNLINGYKIVYSRNKSNDKKVVARRGTTGKTFPLTAC</sequence>
<dbReference type="Gramene" id="rna-AYBTSS11_LOCUS27356">
    <property type="protein sequence ID" value="CAJ1975252.1"/>
    <property type="gene ID" value="gene-AYBTSS11_LOCUS27356"/>
</dbReference>
<gene>
    <name evidence="1" type="ORF">AYBTSS11_LOCUS27356</name>
</gene>
<evidence type="ECO:0000313" key="2">
    <source>
        <dbReference type="Proteomes" id="UP001189624"/>
    </source>
</evidence>
<evidence type="ECO:0000313" key="1">
    <source>
        <dbReference type="EMBL" id="CAJ1975252.1"/>
    </source>
</evidence>
<keyword evidence="2" id="KW-1185">Reference proteome</keyword>
<accession>A0AA86SYI3</accession>
<reference evidence="1" key="1">
    <citation type="submission" date="2023-10" db="EMBL/GenBank/DDBJ databases">
        <authorList>
            <person name="Domelevo Entfellner J.-B."/>
        </authorList>
    </citation>
    <scope>NUCLEOTIDE SEQUENCE</scope>
</reference>
<organism evidence="1 2">
    <name type="scientific">Sphenostylis stenocarpa</name>
    <dbReference type="NCBI Taxonomy" id="92480"/>
    <lineage>
        <taxon>Eukaryota</taxon>
        <taxon>Viridiplantae</taxon>
        <taxon>Streptophyta</taxon>
        <taxon>Embryophyta</taxon>
        <taxon>Tracheophyta</taxon>
        <taxon>Spermatophyta</taxon>
        <taxon>Magnoliopsida</taxon>
        <taxon>eudicotyledons</taxon>
        <taxon>Gunneridae</taxon>
        <taxon>Pentapetalae</taxon>
        <taxon>rosids</taxon>
        <taxon>fabids</taxon>
        <taxon>Fabales</taxon>
        <taxon>Fabaceae</taxon>
        <taxon>Papilionoideae</taxon>
        <taxon>50 kb inversion clade</taxon>
        <taxon>NPAAA clade</taxon>
        <taxon>indigoferoid/millettioid clade</taxon>
        <taxon>Phaseoleae</taxon>
        <taxon>Sphenostylis</taxon>
    </lineage>
</organism>
<dbReference type="Proteomes" id="UP001189624">
    <property type="component" value="Chromosome 9"/>
</dbReference>
<feature type="non-terminal residue" evidence="1">
    <location>
        <position position="58"/>
    </location>
</feature>
<proteinExistence type="predicted"/>
<dbReference type="EMBL" id="OY731406">
    <property type="protein sequence ID" value="CAJ1975252.1"/>
    <property type="molecule type" value="Genomic_DNA"/>
</dbReference>
<protein>
    <submittedName>
        <fullName evidence="1">Uncharacterized protein</fullName>
    </submittedName>
</protein>
<name>A0AA86SYI3_9FABA</name>
<dbReference type="AlphaFoldDB" id="A0AA86SYI3"/>